<organism evidence="1">
    <name type="scientific">Pseudomonas helleri</name>
    <dbReference type="NCBI Taxonomy" id="1608996"/>
    <lineage>
        <taxon>Bacteria</taxon>
        <taxon>Pseudomonadati</taxon>
        <taxon>Pseudomonadota</taxon>
        <taxon>Gammaproteobacteria</taxon>
        <taxon>Pseudomonadales</taxon>
        <taxon>Pseudomonadaceae</taxon>
        <taxon>Pseudomonas</taxon>
    </lineage>
</organism>
<dbReference type="Proteomes" id="UP000437970">
    <property type="component" value="Unassembled WGS sequence"/>
</dbReference>
<gene>
    <name evidence="1" type="ORF">GHN86_11325</name>
    <name evidence="2" type="ORF">GHO29_20550</name>
</gene>
<accession>A0A6A7YYV7</accession>
<evidence type="ECO:0000313" key="3">
    <source>
        <dbReference type="Proteomes" id="UP000437970"/>
    </source>
</evidence>
<dbReference type="EMBL" id="WIVW01000042">
    <property type="protein sequence ID" value="MQU28862.1"/>
    <property type="molecule type" value="Genomic_DNA"/>
</dbReference>
<dbReference type="AlphaFoldDB" id="A0A6A7YYV7"/>
<comment type="caution">
    <text evidence="1">The sequence shown here is derived from an EMBL/GenBank/DDBJ whole genome shotgun (WGS) entry which is preliminary data.</text>
</comment>
<dbReference type="EMBL" id="WIWC01000015">
    <property type="protein sequence ID" value="MQT80647.1"/>
    <property type="molecule type" value="Genomic_DNA"/>
</dbReference>
<sequence length="175" mass="19242">MIIFIVPLFFSPPGPGALLHIDNQSNFLAVVLNNIGGHPCTPSANTAPPCLIPPHSHFVHELVDDEPANATLHIISMPSTQPPPGEALDKYAFESFANFTYRPLGPLKYEQLTCATPANEGITIRLILEGVTQVDCDTTNTRGITWIYKRNDIPLKFILNDVPTVKNPRQHSPPQ</sequence>
<evidence type="ECO:0000313" key="1">
    <source>
        <dbReference type="EMBL" id="MQT80647.1"/>
    </source>
</evidence>
<proteinExistence type="predicted"/>
<evidence type="ECO:0000313" key="2">
    <source>
        <dbReference type="EMBL" id="MQU28862.1"/>
    </source>
</evidence>
<name>A0A6A7YYV7_9PSED</name>
<reference evidence="1 3" key="1">
    <citation type="submission" date="2019-10" db="EMBL/GenBank/DDBJ databases">
        <title>Evaluation of single-gene subtyping targets for Pseudomonas.</title>
        <authorList>
            <person name="Reichler S.J."/>
            <person name="Orsi R.H."/>
            <person name="Wiedmann M."/>
            <person name="Martin N.H."/>
            <person name="Murphy S.I."/>
        </authorList>
    </citation>
    <scope>NUCLEOTIDE SEQUENCE</scope>
    <source>
        <strain evidence="2 3">FSL R10-1984</strain>
        <strain evidence="1">FSL R10-2339</strain>
    </source>
</reference>
<dbReference type="RefSeq" id="WP_153381858.1">
    <property type="nucleotide sequence ID" value="NZ_JBITTT010000016.1"/>
</dbReference>
<protein>
    <submittedName>
        <fullName evidence="1">Uncharacterized protein</fullName>
    </submittedName>
</protein>